<comment type="caution">
    <text evidence="1">The sequence shown here is derived from an EMBL/GenBank/DDBJ whole genome shotgun (WGS) entry which is preliminary data.</text>
</comment>
<dbReference type="RefSeq" id="WP_202833855.1">
    <property type="nucleotide sequence ID" value="NZ_JAETWB010000015.1"/>
</dbReference>
<sequence length="70" mass="7351">MLANKASLSRVMELAHAFSGSKASFAAVELRVFAALAKAGPQDGEALRAVSAFTPRLRATSSTLWSHSGF</sequence>
<organism evidence="1 2">
    <name type="scientific">Belnapia arida</name>
    <dbReference type="NCBI Taxonomy" id="2804533"/>
    <lineage>
        <taxon>Bacteria</taxon>
        <taxon>Pseudomonadati</taxon>
        <taxon>Pseudomonadota</taxon>
        <taxon>Alphaproteobacteria</taxon>
        <taxon>Acetobacterales</taxon>
        <taxon>Roseomonadaceae</taxon>
        <taxon>Belnapia</taxon>
    </lineage>
</organism>
<name>A0ABS1U7H7_9PROT</name>
<dbReference type="Gene3D" id="1.10.10.10">
    <property type="entry name" value="Winged helix-like DNA-binding domain superfamily/Winged helix DNA-binding domain"/>
    <property type="match status" value="1"/>
</dbReference>
<evidence type="ECO:0000313" key="2">
    <source>
        <dbReference type="Proteomes" id="UP000660885"/>
    </source>
</evidence>
<evidence type="ECO:0000313" key="1">
    <source>
        <dbReference type="EMBL" id="MBL6080624.1"/>
    </source>
</evidence>
<gene>
    <name evidence="1" type="ORF">JMJ56_21635</name>
</gene>
<dbReference type="InterPro" id="IPR036388">
    <property type="entry name" value="WH-like_DNA-bd_sf"/>
</dbReference>
<dbReference type="EMBL" id="JAETWB010000015">
    <property type="protein sequence ID" value="MBL6080624.1"/>
    <property type="molecule type" value="Genomic_DNA"/>
</dbReference>
<keyword evidence="2" id="KW-1185">Reference proteome</keyword>
<reference evidence="1 2" key="1">
    <citation type="submission" date="2021-01" db="EMBL/GenBank/DDBJ databases">
        <title>Belnapia mucosa sp. nov. and Belnapia arida sp. nov., isolated from the Tabernas Desert (Almeria, Spain).</title>
        <authorList>
            <person name="Molina-Menor E."/>
            <person name="Vidal-Verdu A."/>
            <person name="Calonge A."/>
            <person name="Satari L."/>
            <person name="Pereto J."/>
            <person name="Porcar M."/>
        </authorList>
    </citation>
    <scope>NUCLEOTIDE SEQUENCE [LARGE SCALE GENOMIC DNA]</scope>
    <source>
        <strain evidence="1 2">T18</strain>
    </source>
</reference>
<dbReference type="Proteomes" id="UP000660885">
    <property type="component" value="Unassembled WGS sequence"/>
</dbReference>
<proteinExistence type="predicted"/>
<evidence type="ECO:0008006" key="3">
    <source>
        <dbReference type="Google" id="ProtNLM"/>
    </source>
</evidence>
<protein>
    <recommendedName>
        <fullName evidence="3">HPt domain-containing protein</fullName>
    </recommendedName>
</protein>
<accession>A0ABS1U7H7</accession>